<proteinExistence type="predicted"/>
<comment type="caution">
    <text evidence="2">The sequence shown here is derived from an EMBL/GenBank/DDBJ whole genome shotgun (WGS) entry which is preliminary data.</text>
</comment>
<evidence type="ECO:0000313" key="3">
    <source>
        <dbReference type="Proteomes" id="UP000005025"/>
    </source>
</evidence>
<dbReference type="Pfam" id="PF13248">
    <property type="entry name" value="Zn_ribbon_3"/>
    <property type="match status" value="1"/>
</dbReference>
<evidence type="ECO:0000313" key="2">
    <source>
        <dbReference type="EMBL" id="EHO48236.1"/>
    </source>
</evidence>
<dbReference type="PATRIC" id="fig|797516.3.peg.2605"/>
<dbReference type="AlphaFoldDB" id="H1LJV0"/>
<accession>H1LJV0</accession>
<feature type="domain" description="Putative zinc-ribbon" evidence="1">
    <location>
        <begin position="23"/>
        <end position="44"/>
    </location>
</feature>
<dbReference type="HOGENOM" id="CLU_194499_0_0_9"/>
<protein>
    <recommendedName>
        <fullName evidence="1">Putative zinc-ribbon domain-containing protein</fullName>
    </recommendedName>
</protein>
<gene>
    <name evidence="2" type="ORF">HMPREF9104_02892</name>
</gene>
<evidence type="ECO:0000259" key="1">
    <source>
        <dbReference type="Pfam" id="PF13248"/>
    </source>
</evidence>
<dbReference type="InterPro" id="IPR059113">
    <property type="entry name" value="Znf_ribbon"/>
</dbReference>
<dbReference type="Proteomes" id="UP000005025">
    <property type="component" value="Unassembled WGS sequence"/>
</dbReference>
<name>H1LJV0_9LACO</name>
<organism evidence="2 3">
    <name type="scientific">Lentilactobacillus kisonensis F0435</name>
    <dbReference type="NCBI Taxonomy" id="797516"/>
    <lineage>
        <taxon>Bacteria</taxon>
        <taxon>Bacillati</taxon>
        <taxon>Bacillota</taxon>
        <taxon>Bacilli</taxon>
        <taxon>Lactobacillales</taxon>
        <taxon>Lactobacillaceae</taxon>
        <taxon>Lentilactobacillus</taxon>
    </lineage>
</organism>
<sequence length="94" mass="10792">MGLLSHGNPIEVMVMAKNQFAFCPYCGAKLTVNDVICPNCGKKLPEHEQSKPSYNQLFGNPYKEGMKRYHQTQGEAGVSKRESFWKRFFHKKHS</sequence>
<reference evidence="2 3" key="1">
    <citation type="submission" date="2011-09" db="EMBL/GenBank/DDBJ databases">
        <authorList>
            <person name="Weinstock G."/>
            <person name="Sodergren E."/>
            <person name="Clifton S."/>
            <person name="Fulton L."/>
            <person name="Fulton B."/>
            <person name="Courtney L."/>
            <person name="Fronick C."/>
            <person name="Harrison M."/>
            <person name="Strong C."/>
            <person name="Farmer C."/>
            <person name="Delahaunty K."/>
            <person name="Markovic C."/>
            <person name="Hall O."/>
            <person name="Minx P."/>
            <person name="Tomlinson C."/>
            <person name="Mitreva M."/>
            <person name="Hou S."/>
            <person name="Chen J."/>
            <person name="Wollam A."/>
            <person name="Pepin K.H."/>
            <person name="Johnson M."/>
            <person name="Bhonagiri V."/>
            <person name="Zhang X."/>
            <person name="Suruliraj S."/>
            <person name="Warren W."/>
            <person name="Chinwalla A."/>
            <person name="Mardis E.R."/>
            <person name="Wilson R.K."/>
        </authorList>
    </citation>
    <scope>NUCLEOTIDE SEQUENCE [LARGE SCALE GENOMIC DNA]</scope>
    <source>
        <strain evidence="2 3">F0435</strain>
    </source>
</reference>
<dbReference type="EMBL" id="AGRJ01000243">
    <property type="protein sequence ID" value="EHO48236.1"/>
    <property type="molecule type" value="Genomic_DNA"/>
</dbReference>